<dbReference type="InterPro" id="IPR006413">
    <property type="entry name" value="P-type_ATPase_IIA_PMR1"/>
</dbReference>
<dbReference type="InterPro" id="IPR018303">
    <property type="entry name" value="ATPase_P-typ_P_site"/>
</dbReference>
<dbReference type="EMBL" id="KV700147">
    <property type="protein sequence ID" value="OCF30540.1"/>
    <property type="molecule type" value="Genomic_DNA"/>
</dbReference>
<feature type="compositionally biased region" description="Basic residues" evidence="14">
    <location>
        <begin position="187"/>
        <end position="198"/>
    </location>
</feature>
<feature type="domain" description="Cation-transporting P-type ATPase N-terminal" evidence="15">
    <location>
        <begin position="258"/>
        <end position="333"/>
    </location>
</feature>
<dbReference type="FunFam" id="3.40.1110.10:FF:000095">
    <property type="entry name" value="Calcium-transporting ATPase, putative"/>
    <property type="match status" value="1"/>
</dbReference>
<keyword evidence="3 13" id="KW-0109">Calcium transport</keyword>
<keyword evidence="8" id="KW-1278">Translocase</keyword>
<dbReference type="InterPro" id="IPR044492">
    <property type="entry name" value="P_typ_ATPase_HD_dom"/>
</dbReference>
<dbReference type="SMART" id="SM00831">
    <property type="entry name" value="Cation_ATPase_N"/>
    <property type="match status" value="1"/>
</dbReference>
<evidence type="ECO:0000256" key="9">
    <source>
        <dbReference type="ARBA" id="ARBA00022989"/>
    </source>
</evidence>
<dbReference type="InterPro" id="IPR023214">
    <property type="entry name" value="HAD_sf"/>
</dbReference>
<sequence length="1178" mass="126125">MASILRPQSSGGIKRRSPPPSRSLSPVPLNSTLPPTGILPAASSASASASAYTYPGRGGSNPTSRGSVVGGGGYGNLGLGQANGPGNGHNDAYDYEYDPTMGGLVDEPFSTTARGRSTSGATIGSGPSNGAAIAGGGAGGGYAYSTTLRRQTSMSEGFPPFQSPRIGFRRDSSPHTSTTSPYSNRASHSHGHGHGQHHRPGDPVFDDDNDDGEGSLVGRVVGLVRKVMGKKDYEEIRAEEAERRASTERRQRETPSAIYAHKSIEETISALSTHATQGLPSTLLPSLLARYGPNEFELPPTDPLYLKFAKQVYENPLILLLMGSSVVSALMGNYDDAACVVVAVGIVLTVGFVQEQRSEKSLEALNKLVPHFCHLIRNGHPLTPLANALLPGDLVTFSVGDRIPADIRLITAVSLEIDESALTGETRPARKNTDMCERGEGEDTHGEGGGKALGERHCMAFMGTLVRSGHGSGIVVGTGKDTEFGVIFSMMQDVEEKRTPLQLDMDDLAKRLSIFSFGVIGIIFLIGVLQKRDWLEMFTIGVSLAVAAIPEGLPIVTTVTLALGVLRMSKRKAIVKKLPSVEALGSVSVICSDKTGTLTKNEMTVTHVYSVDDLVDLNPHLAAASSFGPRRPDIPEFVPSQAILKTALVGSVCNNAFKNEQGINVGQATEVALLNVLPVLKAEDQRKNFTRKHESPFSSETKVMSVIGSLNGGSEMVYLKGAVEQVLARCRYYFVTDSSTPSLDASTQKIILDRATEVSKRGLRVIAMAYGFPSTSNKGDANESNLVFVGFQAMLDPPRKGVSHAISALHGAGVQIVMITGDAEPTALAIARQLGLKVNPSSMDSSSTSSAALTTGASSCMLGSQIDQLSERELIERVPGISVYARTTPRHKMAIVKAWQMRGAVVAMTGDGVNDSPALKMADIGISMGKSGTDVAKEAADVILVDDDFASILPAVEEGKSIFYNIQNFLSFQLSTAVAALSLITLSTFFKLANPLNAMQILFINILMDGPPAQALGVDPVDKEVMRRPPRKKGDHVLSRRLMLRVAFSAAMIVLGTLYIYARETSDGSMSRRDQTMTFTGFVFLDLVSALQNRGLTCAMFKNRMLFLTVSISFVCQLLLIYVPLLQHIFQTEALSMRDLFMLLGLAGTSMGAHEGRRWYERRVVEREIMEESVGAMA</sequence>
<dbReference type="InterPro" id="IPR004014">
    <property type="entry name" value="ATPase_P-typ_cation-transptr_N"/>
</dbReference>
<keyword evidence="4 13" id="KW-0812">Transmembrane</keyword>
<keyword evidence="11 13" id="KW-0472">Membrane</keyword>
<keyword evidence="10 13" id="KW-0406">Ion transport</keyword>
<feature type="region of interest" description="Disordered" evidence="14">
    <location>
        <begin position="151"/>
        <end position="213"/>
    </location>
</feature>
<feature type="transmembrane region" description="Helical" evidence="13">
    <location>
        <begin position="542"/>
        <end position="566"/>
    </location>
</feature>
<evidence type="ECO:0000256" key="13">
    <source>
        <dbReference type="RuleBase" id="RU361146"/>
    </source>
</evidence>
<dbReference type="Gene3D" id="1.20.1110.10">
    <property type="entry name" value="Calcium-transporting ATPase, transmembrane domain"/>
    <property type="match status" value="1"/>
</dbReference>
<dbReference type="FunFam" id="3.40.50.1000:FF:000083">
    <property type="entry name" value="Sodium/potassium-transporting ATPase subunit alpha"/>
    <property type="match status" value="1"/>
</dbReference>
<dbReference type="Gene3D" id="3.40.50.1000">
    <property type="entry name" value="HAD superfamily/HAD-like"/>
    <property type="match status" value="1"/>
</dbReference>
<dbReference type="AlphaFoldDB" id="A0A1B9GHL6"/>
<dbReference type="InterPro" id="IPR008250">
    <property type="entry name" value="ATPase_P-typ_transduc_dom_A_sf"/>
</dbReference>
<dbReference type="STRING" id="1296120.A0A1B9GHL6"/>
<comment type="similarity">
    <text evidence="13">Belongs to the cation transport ATPase (P-type) (TC 3.A.3) family.</text>
</comment>
<evidence type="ECO:0000256" key="8">
    <source>
        <dbReference type="ARBA" id="ARBA00022967"/>
    </source>
</evidence>
<dbReference type="GO" id="GO:0016887">
    <property type="term" value="F:ATP hydrolysis activity"/>
    <property type="evidence" value="ECO:0007669"/>
    <property type="project" value="InterPro"/>
</dbReference>
<dbReference type="GO" id="GO:0012505">
    <property type="term" value="C:endomembrane system"/>
    <property type="evidence" value="ECO:0007669"/>
    <property type="project" value="UniProtKB-SubCell"/>
</dbReference>
<dbReference type="InterPro" id="IPR059000">
    <property type="entry name" value="ATPase_P-type_domA"/>
</dbReference>
<dbReference type="SUPFAM" id="SSF56784">
    <property type="entry name" value="HAD-like"/>
    <property type="match status" value="1"/>
</dbReference>
<dbReference type="InterPro" id="IPR006068">
    <property type="entry name" value="ATPase_P-typ_cation-transptr_C"/>
</dbReference>
<keyword evidence="9 13" id="KW-1133">Transmembrane helix</keyword>
<dbReference type="InterPro" id="IPR036412">
    <property type="entry name" value="HAD-like_sf"/>
</dbReference>
<dbReference type="PROSITE" id="PS00154">
    <property type="entry name" value="ATPASE_E1_E2"/>
    <property type="match status" value="1"/>
</dbReference>
<dbReference type="SUPFAM" id="SSF81665">
    <property type="entry name" value="Calcium ATPase, transmembrane domain M"/>
    <property type="match status" value="1"/>
</dbReference>
<feature type="region of interest" description="Disordered" evidence="14">
    <location>
        <begin position="1"/>
        <end position="69"/>
    </location>
</feature>
<keyword evidence="17" id="KW-1185">Reference proteome</keyword>
<keyword evidence="2 13" id="KW-0813">Transport</keyword>
<accession>A0A1B9GHL6</accession>
<evidence type="ECO:0000313" key="17">
    <source>
        <dbReference type="Proteomes" id="UP000092666"/>
    </source>
</evidence>
<feature type="transmembrane region" description="Helical" evidence="13">
    <location>
        <begin position="1042"/>
        <end position="1061"/>
    </location>
</feature>
<dbReference type="GO" id="GO:0016020">
    <property type="term" value="C:membrane"/>
    <property type="evidence" value="ECO:0007669"/>
    <property type="project" value="UniProtKB-SubCell"/>
</dbReference>
<comment type="subcellular location">
    <subcellularLocation>
        <location evidence="1">Endomembrane system</location>
        <topology evidence="1">Multi-pass membrane protein</topology>
    </subcellularLocation>
    <subcellularLocation>
        <location evidence="13">Membrane</location>
        <topology evidence="13">Multi-pass membrane protein</topology>
    </subcellularLocation>
</comment>
<keyword evidence="7 13" id="KW-0067">ATP-binding</keyword>
<dbReference type="Pfam" id="PF13246">
    <property type="entry name" value="Cation_ATPase"/>
    <property type="match status" value="1"/>
</dbReference>
<evidence type="ECO:0000256" key="1">
    <source>
        <dbReference type="ARBA" id="ARBA00004127"/>
    </source>
</evidence>
<gene>
    <name evidence="16" type="ORF">I316_07808</name>
</gene>
<dbReference type="SFLD" id="SFLDG00002">
    <property type="entry name" value="C1.7:_P-type_atpase_like"/>
    <property type="match status" value="1"/>
</dbReference>
<dbReference type="FunFam" id="2.70.150.10:FF:000008">
    <property type="entry name" value="Calcium-transporting ATPase"/>
    <property type="match status" value="1"/>
</dbReference>
<dbReference type="Gene3D" id="3.40.1110.10">
    <property type="entry name" value="Calcium-transporting ATPase, cytoplasmic domain N"/>
    <property type="match status" value="1"/>
</dbReference>
<evidence type="ECO:0000256" key="4">
    <source>
        <dbReference type="ARBA" id="ARBA00022692"/>
    </source>
</evidence>
<dbReference type="GO" id="GO:0005737">
    <property type="term" value="C:cytoplasm"/>
    <property type="evidence" value="ECO:0007669"/>
    <property type="project" value="UniProtKB-ARBA"/>
</dbReference>
<feature type="compositionally biased region" description="Polar residues" evidence="14">
    <location>
        <begin position="1"/>
        <end position="11"/>
    </location>
</feature>
<feature type="region of interest" description="Disordered" evidence="14">
    <location>
        <begin position="424"/>
        <end position="450"/>
    </location>
</feature>
<dbReference type="PRINTS" id="PR00119">
    <property type="entry name" value="CATATPASE"/>
</dbReference>
<dbReference type="Gene3D" id="2.70.150.10">
    <property type="entry name" value="Calcium-transporting ATPase, cytoplasmic transduction domain A"/>
    <property type="match status" value="1"/>
</dbReference>
<feature type="compositionally biased region" description="Low complexity" evidence="14">
    <location>
        <begin position="22"/>
        <end position="31"/>
    </location>
</feature>
<feature type="transmembrane region" description="Helical" evidence="13">
    <location>
        <begin position="1076"/>
        <end position="1093"/>
    </location>
</feature>
<reference evidence="17" key="2">
    <citation type="submission" date="2013-12" db="EMBL/GenBank/DDBJ databases">
        <title>Evolution of pathogenesis and genome organization in the Tremellales.</title>
        <authorList>
            <person name="Cuomo C."/>
            <person name="Litvintseva A."/>
            <person name="Heitman J."/>
            <person name="Chen Y."/>
            <person name="Sun S."/>
            <person name="Springer D."/>
            <person name="Dromer F."/>
            <person name="Young S."/>
            <person name="Zeng Q."/>
            <person name="Chapman S."/>
            <person name="Gujja S."/>
            <person name="Saif S."/>
            <person name="Birren B."/>
        </authorList>
    </citation>
    <scope>NUCLEOTIDE SEQUENCE [LARGE SCALE GENOMIC DNA]</scope>
    <source>
        <strain evidence="17">BCC8398</strain>
    </source>
</reference>
<dbReference type="OrthoDB" id="3352408at2759"/>
<dbReference type="PANTHER" id="PTHR42861">
    <property type="entry name" value="CALCIUM-TRANSPORTING ATPASE"/>
    <property type="match status" value="1"/>
</dbReference>
<dbReference type="NCBIfam" id="TIGR01494">
    <property type="entry name" value="ATPase_P-type"/>
    <property type="match status" value="2"/>
</dbReference>
<dbReference type="InterPro" id="IPR023298">
    <property type="entry name" value="ATPase_P-typ_TM_dom_sf"/>
</dbReference>
<dbReference type="SUPFAM" id="SSF81653">
    <property type="entry name" value="Calcium ATPase, transduction domain A"/>
    <property type="match status" value="1"/>
</dbReference>
<protein>
    <recommendedName>
        <fullName evidence="13">Calcium-transporting ATPase</fullName>
        <ecNumber evidence="13">7.2.2.10</ecNumber>
    </recommendedName>
</protein>
<evidence type="ECO:0000256" key="6">
    <source>
        <dbReference type="ARBA" id="ARBA00022837"/>
    </source>
</evidence>
<evidence type="ECO:0000256" key="12">
    <source>
        <dbReference type="ARBA" id="ARBA00048694"/>
    </source>
</evidence>
<feature type="transmembrane region" description="Helical" evidence="13">
    <location>
        <begin position="512"/>
        <end position="530"/>
    </location>
</feature>
<dbReference type="FunFam" id="3.40.50.1000:FF:000001">
    <property type="entry name" value="Phospholipid-transporting ATPase IC"/>
    <property type="match status" value="1"/>
</dbReference>
<dbReference type="GO" id="GO:0005388">
    <property type="term" value="F:P-type calcium transporter activity"/>
    <property type="evidence" value="ECO:0007669"/>
    <property type="project" value="UniProtKB-EC"/>
</dbReference>
<dbReference type="PRINTS" id="PR00121">
    <property type="entry name" value="NAKATPASE"/>
</dbReference>
<evidence type="ECO:0000256" key="7">
    <source>
        <dbReference type="ARBA" id="ARBA00022840"/>
    </source>
</evidence>
<evidence type="ECO:0000313" key="16">
    <source>
        <dbReference type="EMBL" id="OCF30540.1"/>
    </source>
</evidence>
<feature type="transmembrane region" description="Helical" evidence="13">
    <location>
        <begin position="1105"/>
        <end position="1123"/>
    </location>
</feature>
<feature type="compositionally biased region" description="Basic and acidic residues" evidence="14">
    <location>
        <begin position="427"/>
        <end position="450"/>
    </location>
</feature>
<feature type="transmembrane region" description="Helical" evidence="13">
    <location>
        <begin position="969"/>
        <end position="990"/>
    </location>
</feature>
<reference evidence="16 17" key="1">
    <citation type="submission" date="2013-07" db="EMBL/GenBank/DDBJ databases">
        <title>The Genome Sequence of Cryptococcus heveanensis BCC8398.</title>
        <authorList>
            <consortium name="The Broad Institute Genome Sequencing Platform"/>
            <person name="Cuomo C."/>
            <person name="Litvintseva A."/>
            <person name="Chen Y."/>
            <person name="Heitman J."/>
            <person name="Sun S."/>
            <person name="Springer D."/>
            <person name="Dromer F."/>
            <person name="Young S.K."/>
            <person name="Zeng Q."/>
            <person name="Gargeya S."/>
            <person name="Fitzgerald M."/>
            <person name="Abouelleil A."/>
            <person name="Alvarado L."/>
            <person name="Berlin A.M."/>
            <person name="Chapman S.B."/>
            <person name="Dewar J."/>
            <person name="Goldberg J."/>
            <person name="Griggs A."/>
            <person name="Gujja S."/>
            <person name="Hansen M."/>
            <person name="Howarth C."/>
            <person name="Imamovic A."/>
            <person name="Larimer J."/>
            <person name="McCowan C."/>
            <person name="Murphy C."/>
            <person name="Pearson M."/>
            <person name="Priest M."/>
            <person name="Roberts A."/>
            <person name="Saif S."/>
            <person name="Shea T."/>
            <person name="Sykes S."/>
            <person name="Wortman J."/>
            <person name="Nusbaum C."/>
            <person name="Birren B."/>
        </authorList>
    </citation>
    <scope>NUCLEOTIDE SEQUENCE [LARGE SCALE GENOMIC DNA]</scope>
    <source>
        <strain evidence="16 17">BCC8398</strain>
    </source>
</reference>
<dbReference type="GO" id="GO:0005524">
    <property type="term" value="F:ATP binding"/>
    <property type="evidence" value="ECO:0007669"/>
    <property type="project" value="UniProtKB-KW"/>
</dbReference>
<feature type="compositionally biased region" description="Acidic residues" evidence="14">
    <location>
        <begin position="204"/>
        <end position="213"/>
    </location>
</feature>
<evidence type="ECO:0000256" key="11">
    <source>
        <dbReference type="ARBA" id="ARBA00023136"/>
    </source>
</evidence>
<comment type="catalytic activity">
    <reaction evidence="12 13">
        <text>Ca(2+)(in) + ATP + H2O = Ca(2+)(out) + ADP + phosphate + H(+)</text>
        <dbReference type="Rhea" id="RHEA:18105"/>
        <dbReference type="ChEBI" id="CHEBI:15377"/>
        <dbReference type="ChEBI" id="CHEBI:15378"/>
        <dbReference type="ChEBI" id="CHEBI:29108"/>
        <dbReference type="ChEBI" id="CHEBI:30616"/>
        <dbReference type="ChEBI" id="CHEBI:43474"/>
        <dbReference type="ChEBI" id="CHEBI:456216"/>
        <dbReference type="EC" id="7.2.2.10"/>
    </reaction>
</comment>
<evidence type="ECO:0000259" key="15">
    <source>
        <dbReference type="SMART" id="SM00831"/>
    </source>
</evidence>
<evidence type="ECO:0000256" key="10">
    <source>
        <dbReference type="ARBA" id="ARBA00023065"/>
    </source>
</evidence>
<evidence type="ECO:0000256" key="14">
    <source>
        <dbReference type="SAM" id="MobiDB-lite"/>
    </source>
</evidence>
<dbReference type="Pfam" id="PF00690">
    <property type="entry name" value="Cation_ATPase_N"/>
    <property type="match status" value="1"/>
</dbReference>
<comment type="caution">
    <text evidence="13">Lacks conserved residue(s) required for the propagation of feature annotation.</text>
</comment>
<dbReference type="SUPFAM" id="SSF81660">
    <property type="entry name" value="Metal cation-transporting ATPase, ATP-binding domain N"/>
    <property type="match status" value="1"/>
</dbReference>
<organism evidence="16 17">
    <name type="scientific">Kwoniella heveanensis BCC8398</name>
    <dbReference type="NCBI Taxonomy" id="1296120"/>
    <lineage>
        <taxon>Eukaryota</taxon>
        <taxon>Fungi</taxon>
        <taxon>Dikarya</taxon>
        <taxon>Basidiomycota</taxon>
        <taxon>Agaricomycotina</taxon>
        <taxon>Tremellomycetes</taxon>
        <taxon>Tremellales</taxon>
        <taxon>Cryptococcaceae</taxon>
        <taxon>Kwoniella</taxon>
    </lineage>
</organism>
<evidence type="ECO:0000256" key="3">
    <source>
        <dbReference type="ARBA" id="ARBA00022568"/>
    </source>
</evidence>
<evidence type="ECO:0000256" key="5">
    <source>
        <dbReference type="ARBA" id="ARBA00022741"/>
    </source>
</evidence>
<dbReference type="EC" id="7.2.2.10" evidence="13"/>
<proteinExistence type="inferred from homology"/>
<feature type="compositionally biased region" description="Low complexity" evidence="14">
    <location>
        <begin position="174"/>
        <end position="183"/>
    </location>
</feature>
<evidence type="ECO:0000256" key="2">
    <source>
        <dbReference type="ARBA" id="ARBA00022448"/>
    </source>
</evidence>
<name>A0A1B9GHL6_9TREE</name>
<dbReference type="Pfam" id="PF00689">
    <property type="entry name" value="Cation_ATPase_C"/>
    <property type="match status" value="1"/>
</dbReference>
<dbReference type="InterPro" id="IPR023299">
    <property type="entry name" value="ATPase_P-typ_cyto_dom_N"/>
</dbReference>
<dbReference type="Proteomes" id="UP000092666">
    <property type="component" value="Unassembled WGS sequence"/>
</dbReference>
<feature type="compositionally biased region" description="Low complexity" evidence="14">
    <location>
        <begin position="41"/>
        <end position="51"/>
    </location>
</feature>
<comment type="function">
    <text evidence="13">Catalyzes the hydrolysis of ATP coupled with the transport of calcium.</text>
</comment>
<dbReference type="SFLD" id="SFLDS00003">
    <property type="entry name" value="Haloacid_Dehalogenase"/>
    <property type="match status" value="1"/>
</dbReference>
<dbReference type="Pfam" id="PF00122">
    <property type="entry name" value="E1-E2_ATPase"/>
    <property type="match status" value="1"/>
</dbReference>
<dbReference type="SFLD" id="SFLDF00027">
    <property type="entry name" value="p-type_atpase"/>
    <property type="match status" value="1"/>
</dbReference>
<dbReference type="NCBIfam" id="TIGR01522">
    <property type="entry name" value="ATPase-IIA2_Ca"/>
    <property type="match status" value="1"/>
</dbReference>
<keyword evidence="6 13" id="KW-0106">Calcium</keyword>
<keyword evidence="5 13" id="KW-0547">Nucleotide-binding</keyword>
<dbReference type="InterPro" id="IPR001757">
    <property type="entry name" value="P_typ_ATPase"/>
</dbReference>